<dbReference type="CDD" id="cd07043">
    <property type="entry name" value="STAS_anti-anti-sigma_factors"/>
    <property type="match status" value="1"/>
</dbReference>
<dbReference type="Pfam" id="PF01740">
    <property type="entry name" value="STAS"/>
    <property type="match status" value="1"/>
</dbReference>
<evidence type="ECO:0000259" key="2">
    <source>
        <dbReference type="PROSITE" id="PS50801"/>
    </source>
</evidence>
<dbReference type="GO" id="GO:0043856">
    <property type="term" value="F:anti-sigma factor antagonist activity"/>
    <property type="evidence" value="ECO:0007669"/>
    <property type="project" value="InterPro"/>
</dbReference>
<dbReference type="InterPro" id="IPR002645">
    <property type="entry name" value="STAS_dom"/>
</dbReference>
<name>A0AA35T2Q2_GEOBA</name>
<dbReference type="NCBIfam" id="TIGR00377">
    <property type="entry name" value="ant_ant_sig"/>
    <property type="match status" value="1"/>
</dbReference>
<accession>A0AA35T2Q2</accession>
<sequence length="114" mass="12341">MAIDDFPHGGPVLVRVEHRLDSSNAHAFHEELESATDTPRRAVVVDMDGLAYISSAGLRVIMQVVRKTQRQGGSLALCSLSQDVRAVFETSGFDQIIDIHPSRAEAVSAIATRA</sequence>
<organism evidence="3 4">
    <name type="scientific">Geodia barretti</name>
    <name type="common">Barrett's horny sponge</name>
    <dbReference type="NCBI Taxonomy" id="519541"/>
    <lineage>
        <taxon>Eukaryota</taxon>
        <taxon>Metazoa</taxon>
        <taxon>Porifera</taxon>
        <taxon>Demospongiae</taxon>
        <taxon>Heteroscleromorpha</taxon>
        <taxon>Tetractinellida</taxon>
        <taxon>Astrophorina</taxon>
        <taxon>Geodiidae</taxon>
        <taxon>Geodia</taxon>
    </lineage>
</organism>
<protein>
    <submittedName>
        <fullName evidence="3">Anti-sigma factor antagonist BtrV</fullName>
    </submittedName>
</protein>
<keyword evidence="4" id="KW-1185">Reference proteome</keyword>
<dbReference type="Proteomes" id="UP001174909">
    <property type="component" value="Unassembled WGS sequence"/>
</dbReference>
<dbReference type="Gene3D" id="3.30.750.24">
    <property type="entry name" value="STAS domain"/>
    <property type="match status" value="1"/>
</dbReference>
<comment type="similarity">
    <text evidence="1">Belongs to the anti-sigma-factor antagonist family.</text>
</comment>
<proteinExistence type="inferred from homology"/>
<dbReference type="SUPFAM" id="SSF52091">
    <property type="entry name" value="SpoIIaa-like"/>
    <property type="match status" value="1"/>
</dbReference>
<dbReference type="EMBL" id="CASHTH010003070">
    <property type="protein sequence ID" value="CAI8039892.1"/>
    <property type="molecule type" value="Genomic_DNA"/>
</dbReference>
<dbReference type="PANTHER" id="PTHR33495">
    <property type="entry name" value="ANTI-SIGMA FACTOR ANTAGONIST TM_1081-RELATED-RELATED"/>
    <property type="match status" value="1"/>
</dbReference>
<evidence type="ECO:0000313" key="4">
    <source>
        <dbReference type="Proteomes" id="UP001174909"/>
    </source>
</evidence>
<dbReference type="PROSITE" id="PS50801">
    <property type="entry name" value="STAS"/>
    <property type="match status" value="1"/>
</dbReference>
<feature type="domain" description="STAS" evidence="2">
    <location>
        <begin position="10"/>
        <end position="110"/>
    </location>
</feature>
<gene>
    <name evidence="3" type="ORF">GBAR_LOCUS22239</name>
</gene>
<evidence type="ECO:0000256" key="1">
    <source>
        <dbReference type="ARBA" id="ARBA00009013"/>
    </source>
</evidence>
<reference evidence="3" key="1">
    <citation type="submission" date="2023-03" db="EMBL/GenBank/DDBJ databases">
        <authorList>
            <person name="Steffen K."/>
            <person name="Cardenas P."/>
        </authorList>
    </citation>
    <scope>NUCLEOTIDE SEQUENCE</scope>
</reference>
<dbReference type="InterPro" id="IPR036513">
    <property type="entry name" value="STAS_dom_sf"/>
</dbReference>
<evidence type="ECO:0000313" key="3">
    <source>
        <dbReference type="EMBL" id="CAI8039892.1"/>
    </source>
</evidence>
<dbReference type="InterPro" id="IPR003658">
    <property type="entry name" value="Anti-sigma_ant"/>
</dbReference>
<comment type="caution">
    <text evidence="3">The sequence shown here is derived from an EMBL/GenBank/DDBJ whole genome shotgun (WGS) entry which is preliminary data.</text>
</comment>
<dbReference type="AlphaFoldDB" id="A0AA35T2Q2"/>